<keyword evidence="9" id="KW-1185">Reference proteome</keyword>
<name>A0A194WWE8_MOLSC</name>
<evidence type="ECO:0000256" key="6">
    <source>
        <dbReference type="SAM" id="Phobius"/>
    </source>
</evidence>
<evidence type="ECO:0000256" key="4">
    <source>
        <dbReference type="ARBA" id="ARBA00022989"/>
    </source>
</evidence>
<feature type="transmembrane region" description="Helical" evidence="6">
    <location>
        <begin position="136"/>
        <end position="161"/>
    </location>
</feature>
<evidence type="ECO:0000313" key="9">
    <source>
        <dbReference type="Proteomes" id="UP000070700"/>
    </source>
</evidence>
<feature type="domain" description="Major facilitator superfamily (MFS) profile" evidence="7">
    <location>
        <begin position="12"/>
        <end position="459"/>
    </location>
</feature>
<dbReference type="AlphaFoldDB" id="A0A194WWE8"/>
<dbReference type="PROSITE" id="PS50850">
    <property type="entry name" value="MFS"/>
    <property type="match status" value="1"/>
</dbReference>
<feature type="transmembrane region" description="Helical" evidence="6">
    <location>
        <begin position="369"/>
        <end position="395"/>
    </location>
</feature>
<dbReference type="RefSeq" id="XP_018066658.1">
    <property type="nucleotide sequence ID" value="XM_018208433.1"/>
</dbReference>
<feature type="transmembrane region" description="Helical" evidence="6">
    <location>
        <begin position="47"/>
        <end position="66"/>
    </location>
</feature>
<feature type="non-terminal residue" evidence="8">
    <location>
        <position position="470"/>
    </location>
</feature>
<evidence type="ECO:0000256" key="3">
    <source>
        <dbReference type="ARBA" id="ARBA00022692"/>
    </source>
</evidence>
<reference evidence="8 9" key="1">
    <citation type="submission" date="2015-10" db="EMBL/GenBank/DDBJ databases">
        <title>Full genome of DAOMC 229536 Phialocephala scopiformis, a fungal endophyte of spruce producing the potent anti-insectan compound rugulosin.</title>
        <authorList>
            <consortium name="DOE Joint Genome Institute"/>
            <person name="Walker A.K."/>
            <person name="Frasz S.L."/>
            <person name="Seifert K.A."/>
            <person name="Miller J.D."/>
            <person name="Mondo S.J."/>
            <person name="Labutti K."/>
            <person name="Lipzen A."/>
            <person name="Dockter R."/>
            <person name="Kennedy M."/>
            <person name="Grigoriev I.V."/>
            <person name="Spatafora J.W."/>
        </authorList>
    </citation>
    <scope>NUCLEOTIDE SEQUENCE [LARGE SCALE GENOMIC DNA]</scope>
    <source>
        <strain evidence="8 9">CBS 120377</strain>
    </source>
</reference>
<evidence type="ECO:0000256" key="1">
    <source>
        <dbReference type="ARBA" id="ARBA00004141"/>
    </source>
</evidence>
<feature type="transmembrane region" description="Helical" evidence="6">
    <location>
        <begin position="431"/>
        <end position="455"/>
    </location>
</feature>
<dbReference type="PANTHER" id="PTHR23502">
    <property type="entry name" value="MAJOR FACILITATOR SUPERFAMILY"/>
    <property type="match status" value="1"/>
</dbReference>
<evidence type="ECO:0000256" key="2">
    <source>
        <dbReference type="ARBA" id="ARBA00022448"/>
    </source>
</evidence>
<keyword evidence="4 6" id="KW-1133">Transmembrane helix</keyword>
<accession>A0A194WWE8</accession>
<evidence type="ECO:0000313" key="8">
    <source>
        <dbReference type="EMBL" id="KUJ12303.1"/>
    </source>
</evidence>
<feature type="transmembrane region" description="Helical" evidence="6">
    <location>
        <begin position="286"/>
        <end position="305"/>
    </location>
</feature>
<dbReference type="PANTHER" id="PTHR23502:SF51">
    <property type="entry name" value="QUINIDINE RESISTANCE PROTEIN 1-RELATED"/>
    <property type="match status" value="1"/>
</dbReference>
<dbReference type="KEGG" id="psco:LY89DRAFT_559163"/>
<comment type="subcellular location">
    <subcellularLocation>
        <location evidence="1">Membrane</location>
        <topology evidence="1">Multi-pass membrane protein</topology>
    </subcellularLocation>
</comment>
<dbReference type="GeneID" id="28818159"/>
<evidence type="ECO:0000256" key="5">
    <source>
        <dbReference type="ARBA" id="ARBA00023136"/>
    </source>
</evidence>
<dbReference type="InterPro" id="IPR011701">
    <property type="entry name" value="MFS"/>
</dbReference>
<dbReference type="Proteomes" id="UP000070700">
    <property type="component" value="Unassembled WGS sequence"/>
</dbReference>
<feature type="transmembrane region" description="Helical" evidence="6">
    <location>
        <begin position="407"/>
        <end position="425"/>
    </location>
</feature>
<dbReference type="FunCoup" id="A0A194WWE8">
    <property type="interactions" value="110"/>
</dbReference>
<keyword evidence="2" id="KW-0813">Transport</keyword>
<dbReference type="FunFam" id="1.20.1720.10:FF:000009">
    <property type="entry name" value="MFS multidrug transporter"/>
    <property type="match status" value="1"/>
</dbReference>
<dbReference type="OrthoDB" id="2441642at2759"/>
<feature type="transmembrane region" description="Helical" evidence="6">
    <location>
        <begin position="344"/>
        <end position="363"/>
    </location>
</feature>
<gene>
    <name evidence="8" type="ORF">LY89DRAFT_559163</name>
</gene>
<dbReference type="EMBL" id="KQ947424">
    <property type="protein sequence ID" value="KUJ12303.1"/>
    <property type="molecule type" value="Genomic_DNA"/>
</dbReference>
<dbReference type="Gene3D" id="1.20.1720.10">
    <property type="entry name" value="Multidrug resistance protein D"/>
    <property type="match status" value="2"/>
</dbReference>
<keyword evidence="5 6" id="KW-0472">Membrane</keyword>
<sequence>YSIFNRKERLLLVFLGTFAAFLSPLTANVYYPAIVELSHEFHVSTDLINLTITVYLILQGLAPTFIGSISDVIGRRPAYMICFMVYFAANVGLALQNSFAGLMVLRCIQSAGSSGTLTLANALVADLATSSERGSYMGYATLGAFFGQAVGPLIGGLLNAALGWRSIFWFLVIFSATVFLIFIIVVPETCRAVVGNGSIPPQKWNISVLGYLTGRRFLQPNPSIPVPESPRAPRRPINLLGTVQIMFSKGAGCILLYTGFLFGGFYTQIAMVPVNFTEHFGFNSRQIGLCYLPFGLGCMAAALATGKAMDWNFQRIAKKLNYPIVPGQQNDLSKFPIEMARIQIVIPLAFLGCVTVVMYGWMFHLTKSLAAPLVLLFFLGFSLIGAFTAFSTLLVDFYPDSPGTATAAANLLRCWMGAGAVAFIGPLQAKIGSGFACVAVAICWILSSPLLWIVWKHGPAWREERRIKAE</sequence>
<feature type="non-terminal residue" evidence="8">
    <location>
        <position position="1"/>
    </location>
</feature>
<dbReference type="SUPFAM" id="SSF103473">
    <property type="entry name" value="MFS general substrate transporter"/>
    <property type="match status" value="1"/>
</dbReference>
<proteinExistence type="predicted"/>
<protein>
    <submittedName>
        <fullName evidence="8">MFS general substrate transporter</fullName>
    </submittedName>
</protein>
<dbReference type="InterPro" id="IPR020846">
    <property type="entry name" value="MFS_dom"/>
</dbReference>
<dbReference type="InParanoid" id="A0A194WWE8"/>
<keyword evidence="3 6" id="KW-0812">Transmembrane</keyword>
<evidence type="ECO:0000259" key="7">
    <source>
        <dbReference type="PROSITE" id="PS50850"/>
    </source>
</evidence>
<dbReference type="Pfam" id="PF07690">
    <property type="entry name" value="MFS_1"/>
    <property type="match status" value="1"/>
</dbReference>
<organism evidence="8 9">
    <name type="scientific">Mollisia scopiformis</name>
    <name type="common">Conifer needle endophyte fungus</name>
    <name type="synonym">Phialocephala scopiformis</name>
    <dbReference type="NCBI Taxonomy" id="149040"/>
    <lineage>
        <taxon>Eukaryota</taxon>
        <taxon>Fungi</taxon>
        <taxon>Dikarya</taxon>
        <taxon>Ascomycota</taxon>
        <taxon>Pezizomycotina</taxon>
        <taxon>Leotiomycetes</taxon>
        <taxon>Helotiales</taxon>
        <taxon>Mollisiaceae</taxon>
        <taxon>Mollisia</taxon>
    </lineage>
</organism>
<dbReference type="GO" id="GO:0005886">
    <property type="term" value="C:plasma membrane"/>
    <property type="evidence" value="ECO:0007669"/>
    <property type="project" value="TreeGrafter"/>
</dbReference>
<feature type="transmembrane region" description="Helical" evidence="6">
    <location>
        <begin position="78"/>
        <end position="97"/>
    </location>
</feature>
<dbReference type="GO" id="GO:0022857">
    <property type="term" value="F:transmembrane transporter activity"/>
    <property type="evidence" value="ECO:0007669"/>
    <property type="project" value="InterPro"/>
</dbReference>
<feature type="transmembrane region" description="Helical" evidence="6">
    <location>
        <begin position="167"/>
        <end position="186"/>
    </location>
</feature>
<feature type="transmembrane region" description="Helical" evidence="6">
    <location>
        <begin position="254"/>
        <end position="274"/>
    </location>
</feature>
<dbReference type="InterPro" id="IPR036259">
    <property type="entry name" value="MFS_trans_sf"/>
</dbReference>